<reference evidence="5 6" key="1">
    <citation type="journal article" date="2021" name="MBio">
        <title>A New Model Trypanosomatid, Novymonas esmeraldas: Genomic Perception of Its 'Candidatus Pandoraea novymonadis' Endosymbiont.</title>
        <authorList>
            <person name="Zakharova A."/>
            <person name="Saura A."/>
            <person name="Butenko A."/>
            <person name="Podesvova L."/>
            <person name="Warmusova S."/>
            <person name="Kostygov A.Y."/>
            <person name="Nenarokova A."/>
            <person name="Lukes J."/>
            <person name="Opperdoes F.R."/>
            <person name="Yurchenko V."/>
        </authorList>
    </citation>
    <scope>NUCLEOTIDE SEQUENCE [LARGE SCALE GENOMIC DNA]</scope>
    <source>
        <strain evidence="5 6">E262AT.01</strain>
    </source>
</reference>
<feature type="domain" description="Bacterial bifunctional deaminase-reductase C-terminal" evidence="4">
    <location>
        <begin position="149"/>
        <end position="222"/>
    </location>
</feature>
<sequence>MSAPVVVTVEMLVSLDGKTSGEMLETPRCVTYLSEYSRIKHEVLKPRTPVCMCGSNSIAWMIQCESPDNYPTPDREPGERADFHADLDTFQLPTGNHYFAVVDPRGRLAWKQSTVYSESFPFYNGDRVVEVLVEDWVTDAFLAQLRRVNVPYIFAGKSALDCRLAVDKLGALFHTDRVECHGGGTLNGSLLEQGVVDELSLVLAPVVSGDPAAVSLFSPFRTTTGGKLPMADFDLSAVEKLADGALWLRYTRKA</sequence>
<dbReference type="GO" id="GO:0008703">
    <property type="term" value="F:5-amino-6-(5-phosphoribosylamino)uracil reductase activity"/>
    <property type="evidence" value="ECO:0007669"/>
    <property type="project" value="InterPro"/>
</dbReference>
<gene>
    <name evidence="5" type="ORF">NESM_000778300</name>
</gene>
<dbReference type="InterPro" id="IPR050765">
    <property type="entry name" value="Riboflavin_Biosynth_HTPR"/>
</dbReference>
<comment type="caution">
    <text evidence="5">The sequence shown here is derived from an EMBL/GenBank/DDBJ whole genome shotgun (WGS) entry which is preliminary data.</text>
</comment>
<protein>
    <submittedName>
        <fullName evidence="5">RibD C-terminal domain containing protein</fullName>
    </submittedName>
</protein>
<organism evidence="5 6">
    <name type="scientific">Novymonas esmeraldas</name>
    <dbReference type="NCBI Taxonomy" id="1808958"/>
    <lineage>
        <taxon>Eukaryota</taxon>
        <taxon>Discoba</taxon>
        <taxon>Euglenozoa</taxon>
        <taxon>Kinetoplastea</taxon>
        <taxon>Metakinetoplastina</taxon>
        <taxon>Trypanosomatida</taxon>
        <taxon>Trypanosomatidae</taxon>
        <taxon>Novymonas</taxon>
    </lineage>
</organism>
<keyword evidence="3" id="KW-0560">Oxidoreductase</keyword>
<evidence type="ECO:0000313" key="5">
    <source>
        <dbReference type="EMBL" id="KAK7198214.1"/>
    </source>
</evidence>
<keyword evidence="2" id="KW-0521">NADP</keyword>
<evidence type="ECO:0000256" key="1">
    <source>
        <dbReference type="ARBA" id="ARBA00005104"/>
    </source>
</evidence>
<evidence type="ECO:0000259" key="4">
    <source>
        <dbReference type="Pfam" id="PF01872"/>
    </source>
</evidence>
<dbReference type="InterPro" id="IPR002734">
    <property type="entry name" value="RibDG_C"/>
</dbReference>
<evidence type="ECO:0000256" key="3">
    <source>
        <dbReference type="ARBA" id="ARBA00023002"/>
    </source>
</evidence>
<dbReference type="InterPro" id="IPR024072">
    <property type="entry name" value="DHFR-like_dom_sf"/>
</dbReference>
<dbReference type="Gene3D" id="3.40.430.10">
    <property type="entry name" value="Dihydrofolate Reductase, subunit A"/>
    <property type="match status" value="1"/>
</dbReference>
<proteinExistence type="predicted"/>
<dbReference type="AlphaFoldDB" id="A0AAW0EY60"/>
<comment type="pathway">
    <text evidence="1">Cofactor biosynthesis; riboflavin biosynthesis.</text>
</comment>
<dbReference type="EMBL" id="JAECZO010000137">
    <property type="protein sequence ID" value="KAK7198214.1"/>
    <property type="molecule type" value="Genomic_DNA"/>
</dbReference>
<dbReference type="Pfam" id="PF01872">
    <property type="entry name" value="RibD_C"/>
    <property type="match status" value="1"/>
</dbReference>
<dbReference type="GO" id="GO:0009231">
    <property type="term" value="P:riboflavin biosynthetic process"/>
    <property type="evidence" value="ECO:0007669"/>
    <property type="project" value="InterPro"/>
</dbReference>
<dbReference type="SUPFAM" id="SSF53597">
    <property type="entry name" value="Dihydrofolate reductase-like"/>
    <property type="match status" value="1"/>
</dbReference>
<dbReference type="PANTHER" id="PTHR38011">
    <property type="entry name" value="DIHYDROFOLATE REDUCTASE FAMILY PROTEIN (AFU_ORTHOLOGUE AFUA_8G06820)"/>
    <property type="match status" value="1"/>
</dbReference>
<dbReference type="Proteomes" id="UP001430356">
    <property type="component" value="Unassembled WGS sequence"/>
</dbReference>
<dbReference type="PANTHER" id="PTHR38011:SF7">
    <property type="entry name" value="2,5-DIAMINO-6-RIBOSYLAMINO-4(3H)-PYRIMIDINONE 5'-PHOSPHATE REDUCTASE"/>
    <property type="match status" value="1"/>
</dbReference>
<evidence type="ECO:0000256" key="2">
    <source>
        <dbReference type="ARBA" id="ARBA00022857"/>
    </source>
</evidence>
<name>A0AAW0EY60_9TRYP</name>
<evidence type="ECO:0000313" key="6">
    <source>
        <dbReference type="Proteomes" id="UP001430356"/>
    </source>
</evidence>
<accession>A0AAW0EY60</accession>
<keyword evidence="6" id="KW-1185">Reference proteome</keyword>